<dbReference type="RefSeq" id="WP_180701753.1">
    <property type="nucleotide sequence ID" value="NZ_LN555523.1"/>
</dbReference>
<evidence type="ECO:0000256" key="4">
    <source>
        <dbReference type="ARBA" id="ARBA00023295"/>
    </source>
</evidence>
<dbReference type="GO" id="GO:0004557">
    <property type="term" value="F:alpha-galactosidase activity"/>
    <property type="evidence" value="ECO:0007669"/>
    <property type="project" value="UniProtKB-UniRule"/>
</dbReference>
<feature type="binding site" evidence="7">
    <location>
        <position position="494"/>
    </location>
    <ligand>
        <name>substrate</name>
    </ligand>
</feature>
<feature type="binding site" evidence="7">
    <location>
        <begin position="335"/>
        <end position="336"/>
    </location>
    <ligand>
        <name>substrate</name>
    </ligand>
</feature>
<comment type="similarity">
    <text evidence="5">Belongs to the glycosyl hydrolase.</text>
</comment>
<feature type="active site" description="Proton donor" evidence="6">
    <location>
        <position position="516"/>
    </location>
</feature>
<dbReference type="PRINTS" id="PR00743">
    <property type="entry name" value="GLHYDRLASE36"/>
</dbReference>
<evidence type="ECO:0000259" key="9">
    <source>
        <dbReference type="Pfam" id="PF16875"/>
    </source>
</evidence>
<dbReference type="Pfam" id="PF02065">
    <property type="entry name" value="Melibiase"/>
    <property type="match status" value="1"/>
</dbReference>
<dbReference type="Pfam" id="PF16875">
    <property type="entry name" value="Glyco_hydro_36N"/>
    <property type="match status" value="1"/>
</dbReference>
<comment type="catalytic activity">
    <reaction evidence="1 5">
        <text>Hydrolysis of terminal, non-reducing alpha-D-galactose residues in alpha-D-galactosides, including galactose oligosaccharides, galactomannans and galactolipids.</text>
        <dbReference type="EC" id="3.2.1.22"/>
    </reaction>
</comment>
<dbReference type="InterPro" id="IPR017853">
    <property type="entry name" value="GH"/>
</dbReference>
<evidence type="ECO:0000259" key="8">
    <source>
        <dbReference type="Pfam" id="PF16874"/>
    </source>
</evidence>
<dbReference type="Gene3D" id="2.60.40.1180">
    <property type="entry name" value="Golgi alpha-mannosidase II"/>
    <property type="match status" value="1"/>
</dbReference>
<dbReference type="KEGG" id="ril:CRIB_1605"/>
<feature type="binding site" evidence="7">
    <location>
        <position position="172"/>
    </location>
    <ligand>
        <name>substrate</name>
    </ligand>
</feature>
<dbReference type="GeneID" id="82205639"/>
<feature type="active site" description="Nucleophile" evidence="6">
    <location>
        <position position="447"/>
    </location>
</feature>
<evidence type="ECO:0000256" key="1">
    <source>
        <dbReference type="ARBA" id="ARBA00001255"/>
    </source>
</evidence>
<dbReference type="InterPro" id="IPR050985">
    <property type="entry name" value="Alpha-glycosidase_related"/>
</dbReference>
<evidence type="ECO:0000313" key="11">
    <source>
        <dbReference type="Proteomes" id="UP000245622"/>
    </source>
</evidence>
<dbReference type="Gene3D" id="2.70.98.60">
    <property type="entry name" value="alpha-galactosidase from lactobacil brevis"/>
    <property type="match status" value="1"/>
</dbReference>
<dbReference type="PANTHER" id="PTHR43053:SF3">
    <property type="entry name" value="ALPHA-GALACTOSIDASE C-RELATED"/>
    <property type="match status" value="1"/>
</dbReference>
<feature type="binding site" evidence="7">
    <location>
        <begin position="445"/>
        <end position="449"/>
    </location>
    <ligand>
        <name>substrate</name>
    </ligand>
</feature>
<evidence type="ECO:0000256" key="5">
    <source>
        <dbReference type="PIRNR" id="PIRNR005536"/>
    </source>
</evidence>
<dbReference type="Pfam" id="PF16874">
    <property type="entry name" value="Glyco_hydro_36C"/>
    <property type="match status" value="1"/>
</dbReference>
<dbReference type="SUPFAM" id="SSF51445">
    <property type="entry name" value="(Trans)glycosidases"/>
    <property type="match status" value="1"/>
</dbReference>
<dbReference type="Gene3D" id="3.20.20.70">
    <property type="entry name" value="Aldolase class I"/>
    <property type="match status" value="1"/>
</dbReference>
<dbReference type="InterPro" id="IPR038417">
    <property type="entry name" value="Alpga-gal_N_sf"/>
</dbReference>
<reference evidence="10 11" key="1">
    <citation type="submission" date="2014-04" db="EMBL/GenBank/DDBJ databases">
        <authorList>
            <person name="Hornung B.V."/>
        </authorList>
    </citation>
    <scope>NUCLEOTIDE SEQUENCE [LARGE SCALE GENOMIC DNA]</scope>
    <source>
        <strain evidence="10 11">CRIB</strain>
    </source>
</reference>
<dbReference type="AlphaFoldDB" id="A0A1V1I1T9"/>
<dbReference type="InterPro" id="IPR002252">
    <property type="entry name" value="Glyco_hydro_36"/>
</dbReference>
<protein>
    <recommendedName>
        <fullName evidence="2 5">Alpha-galactosidase</fullName>
        <ecNumber evidence="2 5">3.2.1.22</ecNumber>
    </recommendedName>
</protein>
<feature type="domain" description="Glycosyl hydrolase family 36 C-terminal" evidence="8">
    <location>
        <begin position="622"/>
        <end position="692"/>
    </location>
</feature>
<accession>A0A1V1I1T9</accession>
<dbReference type="InterPro" id="IPR031704">
    <property type="entry name" value="Glyco_hydro_36_N"/>
</dbReference>
<proteinExistence type="inferred from homology"/>
<dbReference type="CDD" id="cd14791">
    <property type="entry name" value="GH36"/>
    <property type="match status" value="1"/>
</dbReference>
<feature type="binding site" evidence="7">
    <location>
        <position position="516"/>
    </location>
    <ligand>
        <name>substrate</name>
    </ligand>
</feature>
<dbReference type="Proteomes" id="UP000245622">
    <property type="component" value="Chromosome 1"/>
</dbReference>
<evidence type="ECO:0000256" key="7">
    <source>
        <dbReference type="PIRSR" id="PIRSR005536-2"/>
    </source>
</evidence>
<organism evidence="10 11">
    <name type="scientific">Romboutsia ilealis</name>
    <dbReference type="NCBI Taxonomy" id="1115758"/>
    <lineage>
        <taxon>Bacteria</taxon>
        <taxon>Bacillati</taxon>
        <taxon>Bacillota</taxon>
        <taxon>Clostridia</taxon>
        <taxon>Peptostreptococcales</taxon>
        <taxon>Peptostreptococcaceae</taxon>
        <taxon>Romboutsia</taxon>
    </lineage>
</organism>
<dbReference type="EMBL" id="LN555523">
    <property type="protein sequence ID" value="CED94212.1"/>
    <property type="molecule type" value="Genomic_DNA"/>
</dbReference>
<dbReference type="InterPro" id="IPR031705">
    <property type="entry name" value="Glyco_hydro_36_C"/>
</dbReference>
<keyword evidence="11" id="KW-1185">Reference proteome</keyword>
<evidence type="ECO:0000256" key="3">
    <source>
        <dbReference type="ARBA" id="ARBA00022801"/>
    </source>
</evidence>
<feature type="domain" description="Glycosyl hydrolase family 36 N-terminal" evidence="9">
    <location>
        <begin position="29"/>
        <end position="256"/>
    </location>
</feature>
<dbReference type="PIRSF" id="PIRSF005536">
    <property type="entry name" value="Agal"/>
    <property type="match status" value="1"/>
</dbReference>
<gene>
    <name evidence="10" type="ORF">CRIB_1605</name>
</gene>
<dbReference type="InterPro" id="IPR013785">
    <property type="entry name" value="Aldolase_TIM"/>
</dbReference>
<keyword evidence="4 5" id="KW-0326">Glycosidase</keyword>
<dbReference type="PANTHER" id="PTHR43053">
    <property type="entry name" value="GLYCOSIDASE FAMILY 31"/>
    <property type="match status" value="1"/>
</dbReference>
<dbReference type="InterPro" id="IPR013780">
    <property type="entry name" value="Glyco_hydro_b"/>
</dbReference>
<evidence type="ECO:0000313" key="10">
    <source>
        <dbReference type="EMBL" id="CED94212.1"/>
    </source>
</evidence>
<dbReference type="EC" id="3.2.1.22" evidence="2 5"/>
<feature type="binding site" evidence="7">
    <location>
        <position position="412"/>
    </location>
    <ligand>
        <name>substrate</name>
    </ligand>
</feature>
<sequence>MGIYINDERKLFSLTTENTEYAFCIDNEGLVRHLYWGDKINSPEDFDIPMLTEVSTNDPVYEITKEEYPVYGGLRYKENCLKVSFEDKTRDIVYKYIGHCINENELVINLKDAHYNIEIDLHYIVLEDVDLIERYTVVKNNEEKDLAIENIASGQVHIPHENLTFRNTHGYWGAEQQMFTQKVNYGKIYFENRKGISGHNHNPYFILDKDATETTGEVYFGALKLTGNFKGVVEQTSYGETLVQMGINDFDFLIYLENGQSIETPHMVIGYTDKGLESMSHNMHDYANKYILKNKEIRPVLYNSWEAMEFKVNAKEQINLAKLAKEIGTELFVVDDGWFGERHSTKDGLGDWYVNEGKFPNGLEELIKEVKNMDMKFGIWFEPEMVNPLTKLYKEHPDWIYQFDNREGNLSRDQFVLNMTKPEVKEFVFNMLDDYLTKYDIDYIKWDANRPISEPGAKNLGKQERSLWLKHIEAVYEIVDKLKEKHSNVLFEACASGGGRIDLGMLTHFDDFWTSDNTDAYDRLFIQNSYSHIYPIKAMRAWVTDCPNFLSKRVIPMEFRFDSSMMGTLGVGCNLLKLSEEELNICKEKIAKYKEIRHIVQEGKFYRLQGNLVDNDYHIFEYVNKDEALLFVFLPQSKVGHRFTTIKLRGLDENKNYKFNLFGQDVVKSGRYLMNHGLTVKLEGDYASLVLYIKEV</sequence>
<dbReference type="GO" id="GO:0016052">
    <property type="term" value="P:carbohydrate catabolic process"/>
    <property type="evidence" value="ECO:0007669"/>
    <property type="project" value="InterPro"/>
</dbReference>
<name>A0A1V1I1T9_9FIRM</name>
<evidence type="ECO:0000256" key="2">
    <source>
        <dbReference type="ARBA" id="ARBA00012755"/>
    </source>
</evidence>
<keyword evidence="3 5" id="KW-0378">Hydrolase</keyword>
<dbReference type="FunFam" id="3.20.20.70:FF:000118">
    <property type="entry name" value="Alpha-galactosidase"/>
    <property type="match status" value="1"/>
</dbReference>
<evidence type="ECO:0000256" key="6">
    <source>
        <dbReference type="PIRSR" id="PIRSR005536-1"/>
    </source>
</evidence>